<dbReference type="Pfam" id="PF14542">
    <property type="entry name" value="Acetyltransf_CG"/>
    <property type="match status" value="1"/>
</dbReference>
<dbReference type="RefSeq" id="WP_258331279.1">
    <property type="nucleotide sequence ID" value="NZ_JAPTGG010000005.1"/>
</dbReference>
<dbReference type="PANTHER" id="PTHR31435">
    <property type="entry name" value="PROTEIN NATD1"/>
    <property type="match status" value="1"/>
</dbReference>
<evidence type="ECO:0000259" key="1">
    <source>
        <dbReference type="PROSITE" id="PS51729"/>
    </source>
</evidence>
<organism evidence="2 3">
    <name type="scientific">Dasania phycosphaerae</name>
    <dbReference type="NCBI Taxonomy" id="2950436"/>
    <lineage>
        <taxon>Bacteria</taxon>
        <taxon>Pseudomonadati</taxon>
        <taxon>Pseudomonadota</taxon>
        <taxon>Gammaproteobacteria</taxon>
        <taxon>Cellvibrionales</taxon>
        <taxon>Spongiibacteraceae</taxon>
        <taxon>Dasania</taxon>
    </lineage>
</organism>
<dbReference type="EMBL" id="JAPTGG010000005">
    <property type="protein sequence ID" value="MCZ0865128.1"/>
    <property type="molecule type" value="Genomic_DNA"/>
</dbReference>
<proteinExistence type="predicted"/>
<dbReference type="InterPro" id="IPR016181">
    <property type="entry name" value="Acyl_CoA_acyltransferase"/>
</dbReference>
<dbReference type="Proteomes" id="UP001069090">
    <property type="component" value="Unassembled WGS sequence"/>
</dbReference>
<dbReference type="PROSITE" id="PS51729">
    <property type="entry name" value="GNAT_YJDJ"/>
    <property type="match status" value="1"/>
</dbReference>
<evidence type="ECO:0000313" key="2">
    <source>
        <dbReference type="EMBL" id="MCZ0865128.1"/>
    </source>
</evidence>
<keyword evidence="3" id="KW-1185">Reference proteome</keyword>
<gene>
    <name evidence="2" type="ORF">O0V09_07960</name>
</gene>
<accession>A0A9J6RLQ0</accession>
<dbReference type="Gene3D" id="3.40.630.30">
    <property type="match status" value="1"/>
</dbReference>
<dbReference type="PANTHER" id="PTHR31435:SF9">
    <property type="entry name" value="PROTEIN NATD1"/>
    <property type="match status" value="1"/>
</dbReference>
<dbReference type="InterPro" id="IPR045057">
    <property type="entry name" value="Gcn5-rel_NAT"/>
</dbReference>
<reference evidence="2 3" key="1">
    <citation type="submission" date="2022-12" db="EMBL/GenBank/DDBJ databases">
        <title>Dasania phycosphaerae sp. nov., isolated from particulate material of the south coast of Korea.</title>
        <authorList>
            <person name="Jiang Y."/>
        </authorList>
    </citation>
    <scope>NUCLEOTIDE SEQUENCE [LARGE SCALE GENOMIC DNA]</scope>
    <source>
        <strain evidence="2 3">GY-19</strain>
    </source>
</reference>
<sequence>MNQNAVGEKPFTIEHQSSAERFVIVVQGQEAVLEYRMLGAEQVEFTRTFVPESLRGLGLAEAIVRAGLAWAKEQAYTISSSCWYVSKFI</sequence>
<name>A0A9J6RLQ0_9GAMM</name>
<dbReference type="SUPFAM" id="SSF55729">
    <property type="entry name" value="Acyl-CoA N-acyltransferases (Nat)"/>
    <property type="match status" value="1"/>
</dbReference>
<dbReference type="AlphaFoldDB" id="A0A9J6RLQ0"/>
<protein>
    <submittedName>
        <fullName evidence="2">GNAT family N-acetyltransferase</fullName>
    </submittedName>
</protein>
<evidence type="ECO:0000313" key="3">
    <source>
        <dbReference type="Proteomes" id="UP001069090"/>
    </source>
</evidence>
<feature type="domain" description="N-acetyltransferase" evidence="1">
    <location>
        <begin position="14"/>
        <end position="89"/>
    </location>
</feature>
<dbReference type="InterPro" id="IPR031165">
    <property type="entry name" value="GNAT_YJDJ"/>
</dbReference>
<comment type="caution">
    <text evidence="2">The sequence shown here is derived from an EMBL/GenBank/DDBJ whole genome shotgun (WGS) entry which is preliminary data.</text>
</comment>